<keyword evidence="7 10" id="KW-0472">Membrane</keyword>
<reference evidence="13 14" key="1">
    <citation type="submission" date="2024-03" db="EMBL/GenBank/DDBJ databases">
        <title>Human intestinal bacterial collection.</title>
        <authorList>
            <person name="Pauvert C."/>
            <person name="Hitch T.C.A."/>
            <person name="Clavel T."/>
        </authorList>
    </citation>
    <scope>NUCLEOTIDE SEQUENCE [LARGE SCALE GENOMIC DNA]</scope>
    <source>
        <strain evidence="13 14">CLA-AA-H185</strain>
    </source>
</reference>
<feature type="domain" description="Glycosyl transferase family 28 C-terminal" evidence="12">
    <location>
        <begin position="188"/>
        <end position="339"/>
    </location>
</feature>
<dbReference type="Gene3D" id="3.40.50.2000">
    <property type="entry name" value="Glycogen Phosphorylase B"/>
    <property type="match status" value="2"/>
</dbReference>
<evidence type="ECO:0000313" key="14">
    <source>
        <dbReference type="Proteomes" id="UP001454489"/>
    </source>
</evidence>
<dbReference type="PANTHER" id="PTHR21015:SF27">
    <property type="entry name" value="UDP-N-ACETYLGLUCOSAMINE--N-ACETYLMURAMYL-(PENTAPEPTIDE) PYROPHOSPHORYL-UNDECAPRENOL N-ACETYLGLUCOSAMINE TRANSFERASE"/>
    <property type="match status" value="1"/>
</dbReference>
<dbReference type="InterPro" id="IPR007235">
    <property type="entry name" value="Glyco_trans_28_C"/>
</dbReference>
<feature type="binding site" evidence="10">
    <location>
        <position position="194"/>
    </location>
    <ligand>
        <name>UDP-N-acetyl-alpha-D-glucosamine</name>
        <dbReference type="ChEBI" id="CHEBI:57705"/>
    </ligand>
</feature>
<keyword evidence="4 10" id="KW-0808">Transferase</keyword>
<dbReference type="Pfam" id="PF04101">
    <property type="entry name" value="Glyco_tran_28_C"/>
    <property type="match status" value="1"/>
</dbReference>
<keyword evidence="9 10" id="KW-0961">Cell wall biogenesis/degradation</keyword>
<dbReference type="EC" id="2.4.1.227" evidence="10"/>
<protein>
    <recommendedName>
        <fullName evidence="10">UDP-N-acetylglucosamine--N-acetylmuramyl-(pentapeptide) pyrophosphoryl-undecaprenol N-acetylglucosamine transferase</fullName>
        <ecNumber evidence="10">2.4.1.227</ecNumber>
    </recommendedName>
    <alternativeName>
        <fullName evidence="10">Undecaprenyl-PP-MurNAc-pentapeptide-UDPGlcNAc GlcNAc transferase</fullName>
    </alternativeName>
</protein>
<feature type="binding site" evidence="10">
    <location>
        <position position="289"/>
    </location>
    <ligand>
        <name>UDP-N-acetyl-alpha-D-glucosamine</name>
        <dbReference type="ChEBI" id="CHEBI:57705"/>
    </ligand>
</feature>
<accession>A0ABV1HFW6</accession>
<evidence type="ECO:0000259" key="12">
    <source>
        <dbReference type="Pfam" id="PF04101"/>
    </source>
</evidence>
<dbReference type="NCBIfam" id="TIGR01133">
    <property type="entry name" value="murG"/>
    <property type="match status" value="1"/>
</dbReference>
<evidence type="ECO:0000256" key="4">
    <source>
        <dbReference type="ARBA" id="ARBA00022679"/>
    </source>
</evidence>
<dbReference type="EMBL" id="JBBMEX010000014">
    <property type="protein sequence ID" value="MEQ2558603.1"/>
    <property type="molecule type" value="Genomic_DNA"/>
</dbReference>
<keyword evidence="1 10" id="KW-1003">Cell membrane</keyword>
<proteinExistence type="inferred from homology"/>
<evidence type="ECO:0000256" key="6">
    <source>
        <dbReference type="ARBA" id="ARBA00022984"/>
    </source>
</evidence>
<evidence type="ECO:0000256" key="2">
    <source>
        <dbReference type="ARBA" id="ARBA00022618"/>
    </source>
</evidence>
<dbReference type="InterPro" id="IPR006009">
    <property type="entry name" value="GlcNAc_MurG"/>
</dbReference>
<evidence type="ECO:0000256" key="1">
    <source>
        <dbReference type="ARBA" id="ARBA00022475"/>
    </source>
</evidence>
<dbReference type="HAMAP" id="MF_00033">
    <property type="entry name" value="MurG"/>
    <property type="match status" value="1"/>
</dbReference>
<comment type="similarity">
    <text evidence="10">Belongs to the glycosyltransferase 28 family. MurG subfamily.</text>
</comment>
<organism evidence="13 14">
    <name type="scientific">Maccoyibacter intestinihominis</name>
    <dbReference type="NCBI Taxonomy" id="3133499"/>
    <lineage>
        <taxon>Bacteria</taxon>
        <taxon>Bacillati</taxon>
        <taxon>Bacillota</taxon>
        <taxon>Clostridia</taxon>
        <taxon>Lachnospirales</taxon>
        <taxon>Lachnospiraceae</taxon>
        <taxon>Maccoyibacter</taxon>
    </lineage>
</organism>
<comment type="subcellular location">
    <subcellularLocation>
        <location evidence="10">Cell membrane</location>
        <topology evidence="10">Peripheral membrane protein</topology>
        <orientation evidence="10">Cytoplasmic side</orientation>
    </subcellularLocation>
</comment>
<comment type="pathway">
    <text evidence="10">Cell wall biogenesis; peptidoglycan biosynthesis.</text>
</comment>
<evidence type="ECO:0000256" key="9">
    <source>
        <dbReference type="ARBA" id="ARBA00023316"/>
    </source>
</evidence>
<dbReference type="SUPFAM" id="SSF53756">
    <property type="entry name" value="UDP-Glycosyltransferase/glycogen phosphorylase"/>
    <property type="match status" value="1"/>
</dbReference>
<feature type="binding site" evidence="10">
    <location>
        <begin position="11"/>
        <end position="13"/>
    </location>
    <ligand>
        <name>UDP-N-acetyl-alpha-D-glucosamine</name>
        <dbReference type="ChEBI" id="CHEBI:57705"/>
    </ligand>
</feature>
<dbReference type="CDD" id="cd03785">
    <property type="entry name" value="GT28_MurG"/>
    <property type="match status" value="1"/>
</dbReference>
<keyword evidence="6 10" id="KW-0573">Peptidoglycan synthesis</keyword>
<comment type="catalytic activity">
    <reaction evidence="10">
        <text>di-trans,octa-cis-undecaprenyl diphospho-N-acetyl-alpha-D-muramoyl-L-alanyl-D-glutamyl-meso-2,6-diaminopimeloyl-D-alanyl-D-alanine + UDP-N-acetyl-alpha-D-glucosamine = di-trans,octa-cis-undecaprenyl diphospho-[N-acetyl-alpha-D-glucosaminyl-(1-&gt;4)]-N-acetyl-alpha-D-muramoyl-L-alanyl-D-glutamyl-meso-2,6-diaminopimeloyl-D-alanyl-D-alanine + UDP + H(+)</text>
        <dbReference type="Rhea" id="RHEA:31227"/>
        <dbReference type="ChEBI" id="CHEBI:15378"/>
        <dbReference type="ChEBI" id="CHEBI:57705"/>
        <dbReference type="ChEBI" id="CHEBI:58223"/>
        <dbReference type="ChEBI" id="CHEBI:61387"/>
        <dbReference type="ChEBI" id="CHEBI:61388"/>
        <dbReference type="EC" id="2.4.1.227"/>
    </reaction>
</comment>
<dbReference type="Pfam" id="PF03033">
    <property type="entry name" value="Glyco_transf_28"/>
    <property type="match status" value="1"/>
</dbReference>
<evidence type="ECO:0000259" key="11">
    <source>
        <dbReference type="Pfam" id="PF03033"/>
    </source>
</evidence>
<keyword evidence="2 10" id="KW-0132">Cell division</keyword>
<comment type="caution">
    <text evidence="10">Lacks conserved residue(s) required for the propagation of feature annotation.</text>
</comment>
<keyword evidence="5 10" id="KW-0133">Cell shape</keyword>
<keyword evidence="8 10" id="KW-0131">Cell cycle</keyword>
<evidence type="ECO:0000313" key="13">
    <source>
        <dbReference type="EMBL" id="MEQ2558603.1"/>
    </source>
</evidence>
<dbReference type="PANTHER" id="PTHR21015">
    <property type="entry name" value="UDP-N-ACETYLGLUCOSAMINE--N-ACETYLMURAMYL-(PENTAPEPTIDE) PYROPHOSPHORYL-UNDECAPRENOL N-ACETYLGLUCOSAMINE TRANSFERASE 1"/>
    <property type="match status" value="1"/>
</dbReference>
<dbReference type="InterPro" id="IPR004276">
    <property type="entry name" value="GlycoTrans_28_N"/>
</dbReference>
<comment type="function">
    <text evidence="10">Cell wall formation. Catalyzes the transfer of a GlcNAc subunit on undecaprenyl-pyrophosphoryl-MurNAc-pentapeptide (lipid intermediate I) to form undecaprenyl-pyrophosphoryl-MurNAc-(pentapeptide)GlcNAc (lipid intermediate II).</text>
</comment>
<dbReference type="RefSeq" id="WP_353531390.1">
    <property type="nucleotide sequence ID" value="NZ_JBBMEX010000014.1"/>
</dbReference>
<dbReference type="NCBIfam" id="NF009102">
    <property type="entry name" value="PRK12446.1"/>
    <property type="match status" value="1"/>
</dbReference>
<keyword evidence="3 10" id="KW-0328">Glycosyltransferase</keyword>
<evidence type="ECO:0000256" key="5">
    <source>
        <dbReference type="ARBA" id="ARBA00022960"/>
    </source>
</evidence>
<evidence type="ECO:0000256" key="3">
    <source>
        <dbReference type="ARBA" id="ARBA00022676"/>
    </source>
</evidence>
<name>A0ABV1HFW6_9FIRM</name>
<evidence type="ECO:0000256" key="7">
    <source>
        <dbReference type="ARBA" id="ARBA00023136"/>
    </source>
</evidence>
<keyword evidence="14" id="KW-1185">Reference proteome</keyword>
<comment type="caution">
    <text evidence="13">The sequence shown here is derived from an EMBL/GenBank/DDBJ whole genome shotgun (WGS) entry which is preliminary data.</text>
</comment>
<evidence type="ECO:0000256" key="8">
    <source>
        <dbReference type="ARBA" id="ARBA00023306"/>
    </source>
</evidence>
<gene>
    <name evidence="10" type="primary">murG</name>
    <name evidence="13" type="ORF">WMO43_12100</name>
</gene>
<feature type="domain" description="Glycosyltransferase family 28 N-terminal" evidence="11">
    <location>
        <begin position="4"/>
        <end position="140"/>
    </location>
</feature>
<feature type="binding site" evidence="10">
    <location>
        <position position="164"/>
    </location>
    <ligand>
        <name>UDP-N-acetyl-alpha-D-glucosamine</name>
        <dbReference type="ChEBI" id="CHEBI:57705"/>
    </ligand>
</feature>
<evidence type="ECO:0000256" key="10">
    <source>
        <dbReference type="HAMAP-Rule" id="MF_00033"/>
    </source>
</evidence>
<dbReference type="Proteomes" id="UP001454489">
    <property type="component" value="Unassembled WGS sequence"/>
</dbReference>
<sequence>MKKIVLTGGGTAGHVTPNIALLPGLQKLGYQIDYIGSYEGIEKRLIESYHIPYHGISSGKLRRYFDVKNFTDPFKVLKGYHQAVRLLGKLKPDIVFSKGGFVSVPVVLAAKHRRIPVIIHESDITPGLANKLAIPSATKVCCNFPETLQYLPKGKAILTGSPIRSELLQGSKEKALEFCGFEKGKPVMLVIGGSIGSVFINQVVREALPQLLKEYQVIHLCGKGNLDNSLAQTKGYAQYEYIKDELKDLFALADIVVSRAGANAICELLALHKPNILIPLSAAASRGDQILNARSFEKQGFSYVIEEETLTVDILLEAIRKVYADREDYRQAMEKSNQMDSVETILQLIESEAGK</sequence>